<dbReference type="SUPFAM" id="SSF46689">
    <property type="entry name" value="Homeodomain-like"/>
    <property type="match status" value="1"/>
</dbReference>
<protein>
    <recommendedName>
        <fullName evidence="2">histidine kinase</fullName>
        <ecNumber evidence="2">2.7.13.3</ecNumber>
    </recommendedName>
</protein>
<dbReference type="Gene3D" id="3.40.50.2300">
    <property type="match status" value="1"/>
</dbReference>
<evidence type="ECO:0000256" key="2">
    <source>
        <dbReference type="ARBA" id="ARBA00012438"/>
    </source>
</evidence>
<dbReference type="InterPro" id="IPR003661">
    <property type="entry name" value="HisK_dim/P_dom"/>
</dbReference>
<dbReference type="PANTHER" id="PTHR43547">
    <property type="entry name" value="TWO-COMPONENT HISTIDINE KINASE"/>
    <property type="match status" value="1"/>
</dbReference>
<evidence type="ECO:0000256" key="4">
    <source>
        <dbReference type="ARBA" id="ARBA00022679"/>
    </source>
</evidence>
<dbReference type="InterPro" id="IPR036890">
    <property type="entry name" value="HATPase_C_sf"/>
</dbReference>
<keyword evidence="13" id="KW-0472">Membrane</keyword>
<dbReference type="PRINTS" id="PR00344">
    <property type="entry name" value="BCTRLSENSOR"/>
</dbReference>
<dbReference type="InterPro" id="IPR036097">
    <property type="entry name" value="HisK_dim/P_sf"/>
</dbReference>
<dbReference type="Pfam" id="PF02518">
    <property type="entry name" value="HATPase_c"/>
    <property type="match status" value="1"/>
</dbReference>
<dbReference type="EMBL" id="PVTH01000001">
    <property type="protein sequence ID" value="PRY55151.1"/>
    <property type="molecule type" value="Genomic_DNA"/>
</dbReference>
<keyword evidence="6 17" id="KW-0418">Kinase</keyword>
<evidence type="ECO:0000256" key="8">
    <source>
        <dbReference type="ARBA" id="ARBA00023012"/>
    </source>
</evidence>
<dbReference type="CDD" id="cd17574">
    <property type="entry name" value="REC_OmpR"/>
    <property type="match status" value="1"/>
</dbReference>
<dbReference type="Pfam" id="PF00512">
    <property type="entry name" value="HisKA"/>
    <property type="match status" value="1"/>
</dbReference>
<evidence type="ECO:0000256" key="9">
    <source>
        <dbReference type="ARBA" id="ARBA00023015"/>
    </source>
</evidence>
<dbReference type="GO" id="GO:0005524">
    <property type="term" value="F:ATP binding"/>
    <property type="evidence" value="ECO:0007669"/>
    <property type="project" value="UniProtKB-KW"/>
</dbReference>
<dbReference type="InterPro" id="IPR011123">
    <property type="entry name" value="Y_Y_Y"/>
</dbReference>
<feature type="modified residue" description="4-aspartylphosphate" evidence="11">
    <location>
        <position position="1198"/>
    </location>
</feature>
<sequence length="1409" mass="157651">MVSKRSLVPMLNCLIFKPFSCFCILFLFILQGIYAQEKKINFTSLTSKDGLSSNVVTAILKDRFGIMWFATEDGLNKYDGTSFTVYRHIAGDSSSLPTNEVVALHEDRSGTLWIGTNGGSICSYDRKKDKFRTLSSHKGFNSKNNVIRAIASDYANNLWISNVNGLSVLNPSTGKLSNFLTGPVNSGRLASKTVLCIFEDSKRRIWVGSADGLFLYNRAKNSFSQFINVPGDEGSLPSNAVRSVEEDANGVIWVGTDRGLGMLLPDGRRFKRFRYGEGQGAISSSEIYSVVADRNGGLWLGTEDGISVLDIHSGKVDVYKPDSRNIYSLASKSVRYIYIDDLGTHWVSTYKGGINKSDVNLNLFNLKRSNPFDDRGLSSSNVTSFAEAANGDIFIGTDGGGLNLFDRRTGLFRHFDLKPTNAASAKLAILSLEMSKDGKLWIGTYVNGLFALDVRTGKYEQYAKNGVVKGLINNSVFCLKEDSRGNIWIGTNGDGISVYNPETKVFRSIYKNTSAAGTPRLPTNGYIRAIEEDSRGDIWIGSHGSGLAVFKPQNESFKLYDKTNSRLPNNVVLSVVMDRNKKIWVGTRGGLSLFNEKTGQFTTYSEKDGLSNAAVYEIIEDGRGLLWLSTTSGISSFDPKTKKFHNYNTHNGVQNSNFNSGAGLRTLDGELFFGGQDGFNHFNPANLKTNVEVPSVLVTELKVDNKVAVPGEDSPIDEHITVSRDIYLDYAKNFSLDFVALSYVTSQQYRYAYMLEGFDKSWNHVGQSRTASYTNLDPGDYIFKVRACDADGTKCGEVTSIRIHVKPPFWMTIYAYILYVATALGILLYVRYRGIRNLKRKFEAEQERSKAKQLLEQERKEAERLHELDMLKIKFLTNLSHEFRTPISLIMGPVDTLLSEEKFESGSSHLFMIKRNARRLLNLVNQLLDFRKMEERELKLSLSEGEFVSFVKDVSELFRDLSSRKNIDLVFESQLHYFNTSFDHDKLERILFNVLSNAFKFTPAGGIIKVEVEIRHSEDAAVGSGIVVKISDTGIGIAPDKKDKVFNRFFQGDSNTSTLNQGSGIGLSITKEFVKMHGGSISVVSEQGKGSSFIINFPFVSENFAEKAIDSVTAPIAAEQQFNDNIKEPETPVVEDVPEKEDLSKTDVPTVLLVEDNDDFRFYLKDNLKSFYRVYEASNGKEGWQKALAHHPQIIVSDISMPFMDGIELCNKVKADKRTSHIPIILLTALTGEEEQIRGLQTGANDYMTKPFNFEILNAKIKNLLVLNRTLKDTYTKQIKVQAPELVIESQGNILLNKIMLYLEENLNNPKLSVEDLSRHVGMSRVSLYHKILELTGQSPVEYIRSIKLERAAVLLEKSDLNIAQISYMVGFATPNYFAKSFKARFNMQPSEYMAAKRKGAEGKVRMEK</sequence>
<evidence type="ECO:0000256" key="1">
    <source>
        <dbReference type="ARBA" id="ARBA00000085"/>
    </source>
</evidence>
<feature type="domain" description="Response regulatory" evidence="16">
    <location>
        <begin position="1150"/>
        <end position="1265"/>
    </location>
</feature>
<dbReference type="SMART" id="SM00342">
    <property type="entry name" value="HTH_ARAC"/>
    <property type="match status" value="1"/>
</dbReference>
<keyword evidence="8" id="KW-0902">Two-component regulatory system</keyword>
<keyword evidence="13" id="KW-1133">Transmembrane helix</keyword>
<keyword evidence="7" id="KW-0067">ATP-binding</keyword>
<dbReference type="SUPFAM" id="SSF50998">
    <property type="entry name" value="Quinoprotein alcohol dehydrogenase-like"/>
    <property type="match status" value="1"/>
</dbReference>
<evidence type="ECO:0000256" key="7">
    <source>
        <dbReference type="ARBA" id="ARBA00022840"/>
    </source>
</evidence>
<dbReference type="InterPro" id="IPR005467">
    <property type="entry name" value="His_kinase_dom"/>
</dbReference>
<keyword evidence="9" id="KW-0805">Transcription regulation</keyword>
<evidence type="ECO:0000256" key="5">
    <source>
        <dbReference type="ARBA" id="ARBA00022741"/>
    </source>
</evidence>
<dbReference type="InterPro" id="IPR018060">
    <property type="entry name" value="HTH_AraC"/>
</dbReference>
<comment type="catalytic activity">
    <reaction evidence="1">
        <text>ATP + protein L-histidine = ADP + protein N-phospho-L-histidine.</text>
        <dbReference type="EC" id="2.7.13.3"/>
    </reaction>
</comment>
<comment type="caution">
    <text evidence="17">The sequence shown here is derived from an EMBL/GenBank/DDBJ whole genome shotgun (WGS) entry which is preliminary data.</text>
</comment>
<dbReference type="PROSITE" id="PS01124">
    <property type="entry name" value="HTH_ARAC_FAMILY_2"/>
    <property type="match status" value="1"/>
</dbReference>
<keyword evidence="12" id="KW-0175">Coiled coil</keyword>
<gene>
    <name evidence="17" type="ORF">B0I27_101119</name>
</gene>
<keyword evidence="13" id="KW-0812">Transmembrane</keyword>
<dbReference type="GO" id="GO:0000155">
    <property type="term" value="F:phosphorelay sensor kinase activity"/>
    <property type="evidence" value="ECO:0007669"/>
    <property type="project" value="InterPro"/>
</dbReference>
<dbReference type="SUPFAM" id="SSF47384">
    <property type="entry name" value="Homodimeric domain of signal transducing histidine kinase"/>
    <property type="match status" value="1"/>
</dbReference>
<evidence type="ECO:0000256" key="13">
    <source>
        <dbReference type="SAM" id="Phobius"/>
    </source>
</evidence>
<dbReference type="InterPro" id="IPR003594">
    <property type="entry name" value="HATPase_dom"/>
</dbReference>
<dbReference type="PANTHER" id="PTHR43547:SF2">
    <property type="entry name" value="HYBRID SIGNAL TRANSDUCTION HISTIDINE KINASE C"/>
    <property type="match status" value="1"/>
</dbReference>
<dbReference type="InterPro" id="IPR011006">
    <property type="entry name" value="CheY-like_superfamily"/>
</dbReference>
<dbReference type="EC" id="2.7.13.3" evidence="2"/>
<dbReference type="InterPro" id="IPR009057">
    <property type="entry name" value="Homeodomain-like_sf"/>
</dbReference>
<keyword evidence="4" id="KW-0808">Transferase</keyword>
<keyword evidence="10" id="KW-0804">Transcription</keyword>
<evidence type="ECO:0000256" key="6">
    <source>
        <dbReference type="ARBA" id="ARBA00022777"/>
    </source>
</evidence>
<dbReference type="InterPro" id="IPR011047">
    <property type="entry name" value="Quinoprotein_ADH-like_sf"/>
</dbReference>
<dbReference type="Gene3D" id="1.10.287.130">
    <property type="match status" value="1"/>
</dbReference>
<feature type="domain" description="Histidine kinase" evidence="15">
    <location>
        <begin position="878"/>
        <end position="1101"/>
    </location>
</feature>
<dbReference type="PROSITE" id="PS50109">
    <property type="entry name" value="HIS_KIN"/>
    <property type="match status" value="1"/>
</dbReference>
<dbReference type="SUPFAM" id="SSF63825">
    <property type="entry name" value="YWTD domain"/>
    <property type="match status" value="1"/>
</dbReference>
<dbReference type="Pfam" id="PF07495">
    <property type="entry name" value="Y_Y_Y"/>
    <property type="match status" value="1"/>
</dbReference>
<dbReference type="Gene3D" id="3.30.565.10">
    <property type="entry name" value="Histidine kinase-like ATPase, C-terminal domain"/>
    <property type="match status" value="1"/>
</dbReference>
<dbReference type="GO" id="GO:0003700">
    <property type="term" value="F:DNA-binding transcription factor activity"/>
    <property type="evidence" value="ECO:0007669"/>
    <property type="project" value="InterPro"/>
</dbReference>
<proteinExistence type="predicted"/>
<dbReference type="InterPro" id="IPR011110">
    <property type="entry name" value="Reg_prop"/>
</dbReference>
<keyword evidence="18" id="KW-1185">Reference proteome</keyword>
<dbReference type="Proteomes" id="UP000238034">
    <property type="component" value="Unassembled WGS sequence"/>
</dbReference>
<dbReference type="InterPro" id="IPR004358">
    <property type="entry name" value="Sig_transdc_His_kin-like_C"/>
</dbReference>
<dbReference type="Gene3D" id="1.10.10.60">
    <property type="entry name" value="Homeodomain-like"/>
    <property type="match status" value="2"/>
</dbReference>
<name>A0A2T0UB34_9SPHI</name>
<feature type="transmembrane region" description="Helical" evidence="13">
    <location>
        <begin position="809"/>
        <end position="830"/>
    </location>
</feature>
<evidence type="ECO:0000259" key="14">
    <source>
        <dbReference type="PROSITE" id="PS01124"/>
    </source>
</evidence>
<dbReference type="Gene3D" id="2.130.10.10">
    <property type="entry name" value="YVTN repeat-like/Quinoprotein amine dehydrogenase"/>
    <property type="match status" value="2"/>
</dbReference>
<evidence type="ECO:0000256" key="11">
    <source>
        <dbReference type="PROSITE-ProRule" id="PRU00169"/>
    </source>
</evidence>
<evidence type="ECO:0000313" key="17">
    <source>
        <dbReference type="EMBL" id="PRY55151.1"/>
    </source>
</evidence>
<dbReference type="InterPro" id="IPR013783">
    <property type="entry name" value="Ig-like_fold"/>
</dbReference>
<evidence type="ECO:0000256" key="3">
    <source>
        <dbReference type="ARBA" id="ARBA00022553"/>
    </source>
</evidence>
<dbReference type="SMART" id="SM00448">
    <property type="entry name" value="REC"/>
    <property type="match status" value="1"/>
</dbReference>
<evidence type="ECO:0000313" key="18">
    <source>
        <dbReference type="Proteomes" id="UP000238034"/>
    </source>
</evidence>
<dbReference type="SMART" id="SM00387">
    <property type="entry name" value="HATPase_c"/>
    <property type="match status" value="1"/>
</dbReference>
<reference evidence="17 18" key="1">
    <citation type="submission" date="2018-03" db="EMBL/GenBank/DDBJ databases">
        <title>Genomic Encyclopedia of Type Strains, Phase III (KMG-III): the genomes of soil and plant-associated and newly described type strains.</title>
        <authorList>
            <person name="Whitman W."/>
        </authorList>
    </citation>
    <scope>NUCLEOTIDE SEQUENCE [LARGE SCALE GENOMIC DNA]</scope>
    <source>
        <strain evidence="17 18">CGMCC 1.9313</strain>
    </source>
</reference>
<organism evidence="17 18">
    <name type="scientific">Arcticibacter pallidicorallinus</name>
    <dbReference type="NCBI Taxonomy" id="1259464"/>
    <lineage>
        <taxon>Bacteria</taxon>
        <taxon>Pseudomonadati</taxon>
        <taxon>Bacteroidota</taxon>
        <taxon>Sphingobacteriia</taxon>
        <taxon>Sphingobacteriales</taxon>
        <taxon>Sphingobacteriaceae</taxon>
        <taxon>Arcticibacter</taxon>
    </lineage>
</organism>
<feature type="coiled-coil region" evidence="12">
    <location>
        <begin position="841"/>
        <end position="868"/>
    </location>
</feature>
<dbReference type="FunFam" id="2.60.40.10:FF:000791">
    <property type="entry name" value="Two-component system sensor histidine kinase/response regulator"/>
    <property type="match status" value="1"/>
</dbReference>
<keyword evidence="5" id="KW-0547">Nucleotide-binding</keyword>
<feature type="domain" description="HTH araC/xylS-type" evidence="14">
    <location>
        <begin position="1297"/>
        <end position="1396"/>
    </location>
</feature>
<dbReference type="FunFam" id="1.10.287.130:FF:000045">
    <property type="entry name" value="Two-component system sensor histidine kinase/response regulator"/>
    <property type="match status" value="1"/>
</dbReference>
<dbReference type="Gene3D" id="2.60.40.10">
    <property type="entry name" value="Immunoglobulins"/>
    <property type="match status" value="1"/>
</dbReference>
<dbReference type="SUPFAM" id="SSF55874">
    <property type="entry name" value="ATPase domain of HSP90 chaperone/DNA topoisomerase II/histidine kinase"/>
    <property type="match status" value="1"/>
</dbReference>
<keyword evidence="3 11" id="KW-0597">Phosphoprotein</keyword>
<dbReference type="SUPFAM" id="SSF52172">
    <property type="entry name" value="CheY-like"/>
    <property type="match status" value="1"/>
</dbReference>
<dbReference type="SMART" id="SM00388">
    <property type="entry name" value="HisKA"/>
    <property type="match status" value="1"/>
</dbReference>
<evidence type="ECO:0000259" key="16">
    <source>
        <dbReference type="PROSITE" id="PS50110"/>
    </source>
</evidence>
<dbReference type="FunFam" id="3.30.565.10:FF:000037">
    <property type="entry name" value="Hybrid sensor histidine kinase/response regulator"/>
    <property type="match status" value="1"/>
</dbReference>
<dbReference type="PROSITE" id="PS50110">
    <property type="entry name" value="RESPONSE_REGULATORY"/>
    <property type="match status" value="1"/>
</dbReference>
<evidence type="ECO:0000256" key="12">
    <source>
        <dbReference type="SAM" id="Coils"/>
    </source>
</evidence>
<dbReference type="OrthoDB" id="9809670at2"/>
<evidence type="ECO:0000256" key="10">
    <source>
        <dbReference type="ARBA" id="ARBA00023163"/>
    </source>
</evidence>
<dbReference type="Pfam" id="PF07494">
    <property type="entry name" value="Reg_prop"/>
    <property type="match status" value="7"/>
</dbReference>
<dbReference type="Pfam" id="PF00072">
    <property type="entry name" value="Response_reg"/>
    <property type="match status" value="1"/>
</dbReference>
<dbReference type="InterPro" id="IPR015943">
    <property type="entry name" value="WD40/YVTN_repeat-like_dom_sf"/>
</dbReference>
<dbReference type="Pfam" id="PF12833">
    <property type="entry name" value="HTH_18"/>
    <property type="match status" value="1"/>
</dbReference>
<evidence type="ECO:0000259" key="15">
    <source>
        <dbReference type="PROSITE" id="PS50109"/>
    </source>
</evidence>
<dbReference type="CDD" id="cd00082">
    <property type="entry name" value="HisKA"/>
    <property type="match status" value="1"/>
</dbReference>
<accession>A0A2T0UB34</accession>
<dbReference type="GO" id="GO:0043565">
    <property type="term" value="F:sequence-specific DNA binding"/>
    <property type="evidence" value="ECO:0007669"/>
    <property type="project" value="InterPro"/>
</dbReference>
<dbReference type="InterPro" id="IPR001789">
    <property type="entry name" value="Sig_transdc_resp-reg_receiver"/>
</dbReference>